<feature type="domain" description="4Fe-4S ferredoxin-type" evidence="12">
    <location>
        <begin position="1"/>
        <end position="30"/>
    </location>
</feature>
<dbReference type="InterPro" id="IPR022569">
    <property type="entry name" value="Fd_C"/>
</dbReference>
<dbReference type="InterPro" id="IPR017896">
    <property type="entry name" value="4Fe4S_Fe-S-bd"/>
</dbReference>
<dbReference type="InterPro" id="IPR057431">
    <property type="entry name" value="LdpA_Fe-S-bd"/>
</dbReference>
<dbReference type="GO" id="GO:0051538">
    <property type="term" value="F:3 iron, 4 sulfur cluster binding"/>
    <property type="evidence" value="ECO:0007669"/>
    <property type="project" value="UniProtKB-KW"/>
</dbReference>
<evidence type="ECO:0000313" key="13">
    <source>
        <dbReference type="EMBL" id="AAT90813.1"/>
    </source>
</evidence>
<accession>Q6B357</accession>
<keyword evidence="3 11" id="KW-0813">Transport</keyword>
<dbReference type="PANTHER" id="PTHR42859">
    <property type="entry name" value="OXIDOREDUCTASE"/>
    <property type="match status" value="1"/>
</dbReference>
<evidence type="ECO:0000256" key="3">
    <source>
        <dbReference type="ARBA" id="ARBA00022448"/>
    </source>
</evidence>
<comment type="cofactor">
    <cofactor evidence="1 11">
        <name>[3Fe-4S] cluster</name>
        <dbReference type="ChEBI" id="CHEBI:21137"/>
    </cofactor>
</comment>
<evidence type="ECO:0000256" key="2">
    <source>
        <dbReference type="ARBA" id="ARBA00001966"/>
    </source>
</evidence>
<evidence type="ECO:0000256" key="6">
    <source>
        <dbReference type="ARBA" id="ARBA00022737"/>
    </source>
</evidence>
<evidence type="ECO:0000256" key="7">
    <source>
        <dbReference type="ARBA" id="ARBA00022982"/>
    </source>
</evidence>
<name>Q6B357_9PROT</name>
<keyword evidence="7 11" id="KW-0249">Electron transport</keyword>
<dbReference type="GO" id="GO:0051539">
    <property type="term" value="F:4 iron, 4 sulfur cluster binding"/>
    <property type="evidence" value="ECO:0007669"/>
    <property type="project" value="UniProtKB-KW"/>
</dbReference>
<dbReference type="PANTHER" id="PTHR42859:SF2">
    <property type="entry name" value="FERREDOXIN"/>
    <property type="match status" value="1"/>
</dbReference>
<keyword evidence="10 11" id="KW-0003">3Fe-4S</keyword>
<evidence type="ECO:0000256" key="9">
    <source>
        <dbReference type="ARBA" id="ARBA00023014"/>
    </source>
</evidence>
<evidence type="ECO:0000256" key="1">
    <source>
        <dbReference type="ARBA" id="ARBA00001927"/>
    </source>
</evidence>
<sequence>MTYVVTDNCIQCRHTSCVDICPADAFHLGPNFIVISPDECVDCGLCLPECPEEAIEPESQLNDSNYHFLRLNAELAERWPVILQRIEPLPDYQKWSRQENKLPFLQLDTAARTIECHNQQCPET</sequence>
<proteinExistence type="predicted"/>
<dbReference type="PRINTS" id="PR00354">
    <property type="entry name" value="7FE8SFRDOXIN"/>
</dbReference>
<keyword evidence="9 11" id="KW-0411">Iron-sulfur</keyword>
<dbReference type="AlphaFoldDB" id="Q6B357"/>
<evidence type="ECO:0000256" key="5">
    <source>
        <dbReference type="ARBA" id="ARBA00022723"/>
    </source>
</evidence>
<dbReference type="GO" id="GO:0009055">
    <property type="term" value="F:electron transfer activity"/>
    <property type="evidence" value="ECO:0007669"/>
    <property type="project" value="InterPro"/>
</dbReference>
<keyword evidence="5 11" id="KW-0479">Metal-binding</keyword>
<evidence type="ECO:0000256" key="8">
    <source>
        <dbReference type="ARBA" id="ARBA00023004"/>
    </source>
</evidence>
<dbReference type="Pfam" id="PF11953">
    <property type="entry name" value="DUF3470"/>
    <property type="match status" value="1"/>
</dbReference>
<keyword evidence="8 11" id="KW-0408">Iron</keyword>
<dbReference type="PROSITE" id="PS00198">
    <property type="entry name" value="4FE4S_FER_1"/>
    <property type="match status" value="1"/>
</dbReference>
<dbReference type="GO" id="GO:0046872">
    <property type="term" value="F:metal ion binding"/>
    <property type="evidence" value="ECO:0007669"/>
    <property type="project" value="UniProtKB-KW"/>
</dbReference>
<dbReference type="InterPro" id="IPR050294">
    <property type="entry name" value="RnfB_subfamily"/>
</dbReference>
<evidence type="ECO:0000256" key="4">
    <source>
        <dbReference type="ARBA" id="ARBA00022485"/>
    </source>
</evidence>
<evidence type="ECO:0000259" key="12">
    <source>
        <dbReference type="PROSITE" id="PS51379"/>
    </source>
</evidence>
<evidence type="ECO:0000256" key="11">
    <source>
        <dbReference type="RuleBase" id="RU364098"/>
    </source>
</evidence>
<comment type="cofactor">
    <cofactor evidence="2 11">
        <name>[4Fe-4S] cluster</name>
        <dbReference type="ChEBI" id="CHEBI:49883"/>
    </cofactor>
</comment>
<dbReference type="InterPro" id="IPR017900">
    <property type="entry name" value="4Fe4S_Fe_S_CS"/>
</dbReference>
<reference evidence="13" key="2">
    <citation type="submission" date="2006-01" db="EMBL/GenBank/DDBJ databases">
        <authorList>
            <person name="Williamson L.L."/>
            <person name="Borlee B.R."/>
            <person name="Schloss P.D."/>
            <person name="Guan C."/>
            <person name="Handelsman J."/>
        </authorList>
    </citation>
    <scope>NUCLEOTIDE SEQUENCE</scope>
</reference>
<comment type="function">
    <text evidence="11">Ferredoxins are iron-sulfur proteins that transfer electrons in a wide variety of metabolic reactions.</text>
</comment>
<gene>
    <name evidence="13" type="ORF">qs152</name>
</gene>
<keyword evidence="6 11" id="KW-0677">Repeat</keyword>
<dbReference type="EMBL" id="AY688432">
    <property type="protein sequence ID" value="AAT90813.1"/>
    <property type="molecule type" value="Genomic_DNA"/>
</dbReference>
<dbReference type="Pfam" id="PF25160">
    <property type="entry name" value="LdpA_Fe-S-bd"/>
    <property type="match status" value="1"/>
</dbReference>
<dbReference type="InterPro" id="IPR054829">
    <property type="entry name" value="FdxA"/>
</dbReference>
<dbReference type="NCBIfam" id="NF045490">
    <property type="entry name" value="FdxA_Protbact"/>
    <property type="match status" value="1"/>
</dbReference>
<organism evidence="13">
    <name type="scientific">uncultured proteobacterium QS1</name>
    <dbReference type="NCBI Taxonomy" id="288647"/>
    <lineage>
        <taxon>Bacteria</taxon>
        <taxon>Pseudomonadati</taxon>
        <taxon>Pseudomonadota</taxon>
        <taxon>environmental samples</taxon>
    </lineage>
</organism>
<protein>
    <recommendedName>
        <fullName evidence="11">Ferredoxin</fullName>
    </recommendedName>
</protein>
<keyword evidence="4 11" id="KW-0004">4Fe-4S</keyword>
<dbReference type="PROSITE" id="PS51379">
    <property type="entry name" value="4FE4S_FER_2"/>
    <property type="match status" value="2"/>
</dbReference>
<evidence type="ECO:0000256" key="10">
    <source>
        <dbReference type="ARBA" id="ARBA00023291"/>
    </source>
</evidence>
<feature type="domain" description="4Fe-4S ferredoxin-type" evidence="12">
    <location>
        <begin position="31"/>
        <end position="60"/>
    </location>
</feature>
<dbReference type="InterPro" id="IPR000813">
    <property type="entry name" value="7Fe_ferredoxin"/>
</dbReference>
<reference evidence="13" key="1">
    <citation type="journal article" date="2005" name="Appl. Environ. Microbiol.">
        <title>Intracellular screen to identify metagenomic clones that induce or inhibit a quorum-sensing biosensor.</title>
        <authorList>
            <person name="Williamson L.L."/>
            <person name="Borlee B.R."/>
            <person name="Schloss P.D."/>
            <person name="Guan C."/>
            <person name="Allen H.K."/>
            <person name="Handelsman J."/>
        </authorList>
    </citation>
    <scope>NUCLEOTIDE SEQUENCE</scope>
</reference>
<dbReference type="SUPFAM" id="SSF54862">
    <property type="entry name" value="4Fe-4S ferredoxins"/>
    <property type="match status" value="1"/>
</dbReference>
<dbReference type="Gene3D" id="3.30.70.20">
    <property type="match status" value="1"/>
</dbReference>